<keyword evidence="2" id="KW-1185">Reference proteome</keyword>
<dbReference type="InterPro" id="IPR041078">
    <property type="entry name" value="Plavaka"/>
</dbReference>
<evidence type="ECO:0000313" key="2">
    <source>
        <dbReference type="Proteomes" id="UP001465976"/>
    </source>
</evidence>
<reference evidence="1 2" key="1">
    <citation type="submission" date="2024-02" db="EMBL/GenBank/DDBJ databases">
        <title>A draft genome for the cacao thread blight pathogen Marasmius crinis-equi.</title>
        <authorList>
            <person name="Cohen S.P."/>
            <person name="Baruah I.K."/>
            <person name="Amoako-Attah I."/>
            <person name="Bukari Y."/>
            <person name="Meinhardt L.W."/>
            <person name="Bailey B.A."/>
        </authorList>
    </citation>
    <scope>NUCLEOTIDE SEQUENCE [LARGE SCALE GENOMIC DNA]</scope>
    <source>
        <strain evidence="1 2">GH-76</strain>
    </source>
</reference>
<name>A0ABR3EHV3_9AGAR</name>
<feature type="non-terminal residue" evidence="1">
    <location>
        <position position="159"/>
    </location>
</feature>
<proteinExistence type="predicted"/>
<organism evidence="1 2">
    <name type="scientific">Marasmius crinis-equi</name>
    <dbReference type="NCBI Taxonomy" id="585013"/>
    <lineage>
        <taxon>Eukaryota</taxon>
        <taxon>Fungi</taxon>
        <taxon>Dikarya</taxon>
        <taxon>Basidiomycota</taxon>
        <taxon>Agaricomycotina</taxon>
        <taxon>Agaricomycetes</taxon>
        <taxon>Agaricomycetidae</taxon>
        <taxon>Agaricales</taxon>
        <taxon>Marasmiineae</taxon>
        <taxon>Marasmiaceae</taxon>
        <taxon>Marasmius</taxon>
    </lineage>
</organism>
<dbReference type="EMBL" id="JBAHYK010005672">
    <property type="protein sequence ID" value="KAL0562459.1"/>
    <property type="molecule type" value="Genomic_DNA"/>
</dbReference>
<gene>
    <name evidence="1" type="ORF">V5O48_019628</name>
</gene>
<accession>A0ABR3EHV3</accession>
<comment type="caution">
    <text evidence="1">The sequence shown here is derived from an EMBL/GenBank/DDBJ whole genome shotgun (WGS) entry which is preliminary data.</text>
</comment>
<feature type="non-terminal residue" evidence="1">
    <location>
        <position position="1"/>
    </location>
</feature>
<sequence>EAPPPPPSTPPPRGNDWRPWQDGLKFRAANLLYRRMQASAGHIDQLMEIIAAWDPEHEPLFADHDDLYTTIDACCDGAVPWEAFAVKYDGPREIGKEAPWMDEEFMVYYRDPRQVIHHQLGNPDFIGEIETTPYQATRTSDGKQQYQNFMSGNWAMREA</sequence>
<evidence type="ECO:0000313" key="1">
    <source>
        <dbReference type="EMBL" id="KAL0562459.1"/>
    </source>
</evidence>
<dbReference type="Pfam" id="PF18759">
    <property type="entry name" value="Plavaka"/>
    <property type="match status" value="1"/>
</dbReference>
<dbReference type="Proteomes" id="UP001465976">
    <property type="component" value="Unassembled WGS sequence"/>
</dbReference>
<protein>
    <submittedName>
        <fullName evidence="1">Uncharacterized protein</fullName>
    </submittedName>
</protein>